<dbReference type="GO" id="GO:0052689">
    <property type="term" value="F:carboxylic ester hydrolase activity"/>
    <property type="evidence" value="ECO:0007669"/>
    <property type="project" value="UniProtKB-ARBA"/>
</dbReference>
<evidence type="ECO:0000256" key="1">
    <source>
        <dbReference type="ARBA" id="ARBA00008645"/>
    </source>
</evidence>
<feature type="compositionally biased region" description="Low complexity" evidence="3">
    <location>
        <begin position="530"/>
        <end position="544"/>
    </location>
</feature>
<dbReference type="EMBL" id="BNBC01000003">
    <property type="protein sequence ID" value="GHE59772.1"/>
    <property type="molecule type" value="Genomic_DNA"/>
</dbReference>
<evidence type="ECO:0000256" key="2">
    <source>
        <dbReference type="ARBA" id="ARBA00022801"/>
    </source>
</evidence>
<comment type="similarity">
    <text evidence="1">Belongs to the AB hydrolase superfamily.</text>
</comment>
<dbReference type="PANTHER" id="PTHR22946:SF9">
    <property type="entry name" value="POLYKETIDE TRANSFERASE AF380"/>
    <property type="match status" value="1"/>
</dbReference>
<name>A0A919DND9_9ACTN</name>
<gene>
    <name evidence="5" type="ORF">GCM10014715_11370</name>
</gene>
<dbReference type="SUPFAM" id="SSF53474">
    <property type="entry name" value="alpha/beta-Hydrolases"/>
    <property type="match status" value="1"/>
</dbReference>
<organism evidence="5 6">
    <name type="scientific">Streptomyces spiralis</name>
    <dbReference type="NCBI Taxonomy" id="66376"/>
    <lineage>
        <taxon>Bacteria</taxon>
        <taxon>Bacillati</taxon>
        <taxon>Actinomycetota</taxon>
        <taxon>Actinomycetes</taxon>
        <taxon>Kitasatosporales</taxon>
        <taxon>Streptomycetaceae</taxon>
        <taxon>Streptomyces</taxon>
    </lineage>
</organism>
<keyword evidence="2" id="KW-0378">Hydrolase</keyword>
<dbReference type="Pfam" id="PF08530">
    <property type="entry name" value="PepX_C"/>
    <property type="match status" value="1"/>
</dbReference>
<dbReference type="InterPro" id="IPR013736">
    <property type="entry name" value="Xaa-Pro_dipept_C"/>
</dbReference>
<dbReference type="NCBIfam" id="TIGR00976">
    <property type="entry name" value="CocE_NonD"/>
    <property type="match status" value="2"/>
</dbReference>
<evidence type="ECO:0000313" key="5">
    <source>
        <dbReference type="EMBL" id="GHE59772.1"/>
    </source>
</evidence>
<dbReference type="SUPFAM" id="SSF49785">
    <property type="entry name" value="Galactose-binding domain-like"/>
    <property type="match status" value="1"/>
</dbReference>
<dbReference type="InterPro" id="IPR000383">
    <property type="entry name" value="Xaa-Pro-like_dom"/>
</dbReference>
<evidence type="ECO:0000259" key="4">
    <source>
        <dbReference type="SMART" id="SM00939"/>
    </source>
</evidence>
<keyword evidence="6" id="KW-1185">Reference proteome</keyword>
<feature type="domain" description="Xaa-Pro dipeptidyl-peptidase C-terminal" evidence="4">
    <location>
        <begin position="292"/>
        <end position="516"/>
    </location>
</feature>
<reference evidence="5" key="1">
    <citation type="journal article" date="2014" name="Int. J. Syst. Evol. Microbiol.">
        <title>Complete genome sequence of Corynebacterium casei LMG S-19264T (=DSM 44701T), isolated from a smear-ripened cheese.</title>
        <authorList>
            <consortium name="US DOE Joint Genome Institute (JGI-PGF)"/>
            <person name="Walter F."/>
            <person name="Albersmeier A."/>
            <person name="Kalinowski J."/>
            <person name="Ruckert C."/>
        </authorList>
    </citation>
    <scope>NUCLEOTIDE SEQUENCE</scope>
    <source>
        <strain evidence="5">JCM 3302</strain>
    </source>
</reference>
<dbReference type="RefSeq" id="WP_189896992.1">
    <property type="nucleotide sequence ID" value="NZ_BNBC01000003.1"/>
</dbReference>
<dbReference type="PANTHER" id="PTHR22946">
    <property type="entry name" value="DIENELACTONE HYDROLASE DOMAIN-CONTAINING PROTEIN-RELATED"/>
    <property type="match status" value="1"/>
</dbReference>
<evidence type="ECO:0000256" key="3">
    <source>
        <dbReference type="SAM" id="MobiDB-lite"/>
    </source>
</evidence>
<protein>
    <recommendedName>
        <fullName evidence="4">Xaa-Pro dipeptidyl-peptidase C-terminal domain-containing protein</fullName>
    </recommendedName>
</protein>
<reference evidence="5" key="2">
    <citation type="submission" date="2020-09" db="EMBL/GenBank/DDBJ databases">
        <authorList>
            <person name="Sun Q."/>
            <person name="Ohkuma M."/>
        </authorList>
    </citation>
    <scope>NUCLEOTIDE SEQUENCE</scope>
    <source>
        <strain evidence="5">JCM 3302</strain>
    </source>
</reference>
<accession>A0A919DND9</accession>
<dbReference type="Proteomes" id="UP000641386">
    <property type="component" value="Unassembled WGS sequence"/>
</dbReference>
<dbReference type="GO" id="GO:0008239">
    <property type="term" value="F:dipeptidyl-peptidase activity"/>
    <property type="evidence" value="ECO:0007669"/>
    <property type="project" value="InterPro"/>
</dbReference>
<evidence type="ECO:0000313" key="6">
    <source>
        <dbReference type="Proteomes" id="UP000641386"/>
    </source>
</evidence>
<dbReference type="InterPro" id="IPR005674">
    <property type="entry name" value="CocE/Ser_esterase"/>
</dbReference>
<proteinExistence type="inferred from homology"/>
<dbReference type="InterPro" id="IPR050261">
    <property type="entry name" value="FrsA_esterase"/>
</dbReference>
<dbReference type="AlphaFoldDB" id="A0A919DND9"/>
<dbReference type="Gene3D" id="3.40.50.1820">
    <property type="entry name" value="alpha/beta hydrolase"/>
    <property type="match status" value="2"/>
</dbReference>
<sequence>MNAPEPPLEGPGRRYGVVVHRDVRIPTADPEVTLSGDLFLPEGAAPAPLLLTLLPYRRDVAALSGSAAFRWFASRGYPSLLVDLRGLGSSDGVRRPPFHPGEADDALDAIAWAVRQPWCDGTVGMWGGSYGGMTTMRTAARRPAALRAIVVLESTDDPGHDFVHPGGTRGALGPLGLWSMTMLLGQLLPPLDDYADLAERARWRSRRSERPHLLDLFGPGPGDPVWDRARIDASAIDVPALCFAGWRDLFCEGTLRAYEKMTGPKRLIAGPWLHTMPNESPHVPVDFLELALAWWDRWLRDEPNGADKATPVSVYVEGGDAPRWLGLPGWPMGDSAVPVDPATWTRTVAVRPDPATGALSGLWAVPSGPFGLPLDQHDDDTHSLCLTSPPCRVPQLLCGRPVVTVTAPWPRVSVKLTDVDPMGRSTLVCAGLWAGEPLAGGTVDVMLGPTAYELRPGHRLRVVVAPGDFPRVWPEEPGCADAWPEVTGLVLPVLPAERVENADVLDFPAPDPSSLLELLSVATGTTSERPTPGTAPVPAAAASAPGPPVWEIADDHLGNTVSVRIALSDDGAAVPHAHGRAHRVRGRQEITATADRVRPDAATVTVSAFGEVHTDTGHHITVDADITAQASGVRATGRITLDGHLLFDRQWTAGPPHPPALSHHRSPR</sequence>
<dbReference type="Gene3D" id="2.60.120.260">
    <property type="entry name" value="Galactose-binding domain-like"/>
    <property type="match status" value="1"/>
</dbReference>
<dbReference type="Pfam" id="PF02129">
    <property type="entry name" value="Peptidase_S15"/>
    <property type="match status" value="1"/>
</dbReference>
<dbReference type="InterPro" id="IPR029058">
    <property type="entry name" value="AB_hydrolase_fold"/>
</dbReference>
<dbReference type="InterPro" id="IPR008979">
    <property type="entry name" value="Galactose-bd-like_sf"/>
</dbReference>
<comment type="caution">
    <text evidence="5">The sequence shown here is derived from an EMBL/GenBank/DDBJ whole genome shotgun (WGS) entry which is preliminary data.</text>
</comment>
<feature type="region of interest" description="Disordered" evidence="3">
    <location>
        <begin position="524"/>
        <end position="547"/>
    </location>
</feature>
<dbReference type="SMART" id="SM00939">
    <property type="entry name" value="PepX_C"/>
    <property type="match status" value="1"/>
</dbReference>